<evidence type="ECO:0000313" key="4">
    <source>
        <dbReference type="Proteomes" id="UP000028878"/>
    </source>
</evidence>
<reference evidence="4" key="2">
    <citation type="submission" date="2014-11" db="EMBL/GenBank/DDBJ databases">
        <title>Draft genome sequence of Hydrogenophaga intermedia S1.</title>
        <authorList>
            <person name="Gan H.M."/>
            <person name="Chew T.H."/>
            <person name="Stolz A."/>
        </authorList>
    </citation>
    <scope>NUCLEOTIDE SEQUENCE [LARGE SCALE GENOMIC DNA]</scope>
    <source>
        <strain evidence="4">S1</strain>
    </source>
</reference>
<feature type="chain" id="PRO_5009681706" description="Right handed beta helix domain-containing protein" evidence="2">
    <location>
        <begin position="17"/>
        <end position="427"/>
    </location>
</feature>
<organism evidence="3 4">
    <name type="scientific">Hydrogenophaga intermedia</name>
    <dbReference type="NCBI Taxonomy" id="65786"/>
    <lineage>
        <taxon>Bacteria</taxon>
        <taxon>Pseudomonadati</taxon>
        <taxon>Pseudomonadota</taxon>
        <taxon>Betaproteobacteria</taxon>
        <taxon>Burkholderiales</taxon>
        <taxon>Comamonadaceae</taxon>
        <taxon>Hydrogenophaga</taxon>
    </lineage>
</organism>
<evidence type="ECO:0000256" key="2">
    <source>
        <dbReference type="SAM" id="SignalP"/>
    </source>
</evidence>
<keyword evidence="4" id="KW-1185">Reference proteome</keyword>
<sequence length="427" mass="42965" precursor="true">MSHRLLLLSSLVLALAACGGGGGGGGSDGGSGAPSTPVPPSGVTPLPPGAGPGLGAACASPAGRVLEVGPGKTYASPAAAAGAARAGDIIRISAGDYRGSAAVAQWTASDLTICGVGGHARLYADGQNARGKGIWVIGGANVTIDGVSFHNATVPDQNGAGIRAEHTSGTLRIVNSGFYDNENGLLSTAGNGSIDISYSEFAGNGRGDGYTHNLYVGQIDRLVVRASFFRQARIGHNLKSRARESLIENSYFMDGPSGTASYQTDFPNGGQVVLRGNFLQKGPNADNAYLVAYGFEGYSNPARSLHLVHNTLVSTRTGGGYLYVASGASSVSLTANLFAGTASPALITGGFASGNVSQSQNVFDVAANIPGATNVSAPNFWPNSALQARIGLSGVPDAAYVNDTPRPFVLRAIGGGGRVAGALQSAP</sequence>
<evidence type="ECO:0000256" key="1">
    <source>
        <dbReference type="SAM" id="MobiDB-lite"/>
    </source>
</evidence>
<dbReference type="Proteomes" id="UP000028878">
    <property type="component" value="Unassembled WGS sequence"/>
</dbReference>
<feature type="compositionally biased region" description="Pro residues" evidence="1">
    <location>
        <begin position="36"/>
        <end position="50"/>
    </location>
</feature>
<dbReference type="PROSITE" id="PS51257">
    <property type="entry name" value="PROKAR_LIPOPROTEIN"/>
    <property type="match status" value="1"/>
</dbReference>
<evidence type="ECO:0008006" key="5">
    <source>
        <dbReference type="Google" id="ProtNLM"/>
    </source>
</evidence>
<dbReference type="RefSeq" id="WP_009517075.1">
    <property type="nucleotide sequence ID" value="NZ_CCAE010000050.1"/>
</dbReference>
<keyword evidence="2" id="KW-0732">Signal</keyword>
<feature type="region of interest" description="Disordered" evidence="1">
    <location>
        <begin position="24"/>
        <end position="50"/>
    </location>
</feature>
<accession>A0A1L1PRX9</accession>
<dbReference type="Gene3D" id="2.160.20.10">
    <property type="entry name" value="Single-stranded right-handed beta-helix, Pectin lyase-like"/>
    <property type="match status" value="1"/>
</dbReference>
<dbReference type="InterPro" id="IPR011050">
    <property type="entry name" value="Pectin_lyase_fold/virulence"/>
</dbReference>
<dbReference type="AlphaFoldDB" id="A0A1L1PRX9"/>
<dbReference type="InterPro" id="IPR012334">
    <property type="entry name" value="Pectin_lyas_fold"/>
</dbReference>
<dbReference type="EMBL" id="CCAE010000050">
    <property type="protein sequence ID" value="CDN89687.1"/>
    <property type="molecule type" value="Genomic_DNA"/>
</dbReference>
<proteinExistence type="predicted"/>
<protein>
    <recommendedName>
        <fullName evidence="5">Right handed beta helix domain-containing protein</fullName>
    </recommendedName>
</protein>
<evidence type="ECO:0000313" key="3">
    <source>
        <dbReference type="EMBL" id="CDN89687.1"/>
    </source>
</evidence>
<name>A0A1L1PRX9_HYDIT</name>
<reference evidence="4" key="1">
    <citation type="submission" date="2014-02" db="EMBL/GenBank/DDBJ databases">
        <authorList>
            <person name="Gan H."/>
        </authorList>
    </citation>
    <scope>NUCLEOTIDE SEQUENCE [LARGE SCALE GENOMIC DNA]</scope>
    <source>
        <strain evidence="4">S1</strain>
    </source>
</reference>
<gene>
    <name evidence="3" type="ORF">BN948_04126</name>
</gene>
<dbReference type="SUPFAM" id="SSF51126">
    <property type="entry name" value="Pectin lyase-like"/>
    <property type="match status" value="1"/>
</dbReference>
<feature type="signal peptide" evidence="2">
    <location>
        <begin position="1"/>
        <end position="16"/>
    </location>
</feature>